<evidence type="ECO:0000256" key="5">
    <source>
        <dbReference type="ARBA" id="ARBA00022722"/>
    </source>
</evidence>
<keyword evidence="5" id="KW-0540">Nuclease</keyword>
<evidence type="ECO:0000256" key="6">
    <source>
        <dbReference type="ARBA" id="ARBA00022839"/>
    </source>
</evidence>
<gene>
    <name evidence="7" type="ORF">SOCG_01250</name>
</gene>
<dbReference type="VEuPathDB" id="FungiDB:SOCG_01250"/>
<keyword evidence="6" id="KW-0269">Exonuclease</keyword>
<dbReference type="GO" id="GO:0051539">
    <property type="term" value="F:4 iron, 4 sulfur cluster binding"/>
    <property type="evidence" value="ECO:0007669"/>
    <property type="project" value="UniProtKB-KW"/>
</dbReference>
<dbReference type="GO" id="GO:0036298">
    <property type="term" value="P:recombinational interstrand cross-link repair"/>
    <property type="evidence" value="ECO:0007669"/>
    <property type="project" value="EnsemblFungi"/>
</dbReference>
<dbReference type="AlphaFoldDB" id="S9RA75"/>
<dbReference type="GO" id="GO:0005739">
    <property type="term" value="C:mitochondrion"/>
    <property type="evidence" value="ECO:0007669"/>
    <property type="project" value="EnsemblFungi"/>
</dbReference>
<dbReference type="OrthoDB" id="354769at2759"/>
<dbReference type="PANTHER" id="PTHR14464:SF4">
    <property type="entry name" value="EXONUCLEASE V"/>
    <property type="match status" value="1"/>
</dbReference>
<accession>S9RA75</accession>
<dbReference type="HOGENOM" id="CLU_013225_0_2_1"/>
<evidence type="ECO:0000256" key="1">
    <source>
        <dbReference type="ARBA" id="ARBA00001966"/>
    </source>
</evidence>
<dbReference type="GeneID" id="25030232"/>
<dbReference type="Pfam" id="PF09810">
    <property type="entry name" value="Exo5"/>
    <property type="match status" value="1"/>
</dbReference>
<proteinExistence type="inferred from homology"/>
<dbReference type="GO" id="GO:0045145">
    <property type="term" value="F:single-stranded DNA 5'-3' DNA exonuclease activity"/>
    <property type="evidence" value="ECO:0007669"/>
    <property type="project" value="EnsemblFungi"/>
</dbReference>
<keyword evidence="4" id="KW-0408">Iron</keyword>
<evidence type="ECO:0000313" key="7">
    <source>
        <dbReference type="EMBL" id="EPX71029.1"/>
    </source>
</evidence>
<keyword evidence="8" id="KW-1185">Reference proteome</keyword>
<evidence type="ECO:0000256" key="4">
    <source>
        <dbReference type="ARBA" id="ARBA00022485"/>
    </source>
</evidence>
<comment type="cofactor">
    <cofactor evidence="1">
        <name>[4Fe-4S] cluster</name>
        <dbReference type="ChEBI" id="CHEBI:49883"/>
    </cofactor>
</comment>
<dbReference type="EMBL" id="KE503208">
    <property type="protein sequence ID" value="EPX71029.1"/>
    <property type="molecule type" value="Genomic_DNA"/>
</dbReference>
<name>S9RA75_SCHOY</name>
<dbReference type="InterPro" id="IPR019190">
    <property type="entry name" value="EXOV"/>
</dbReference>
<keyword evidence="4" id="KW-0479">Metal-binding</keyword>
<keyword evidence="4" id="KW-0411">Iron-sulfur</keyword>
<dbReference type="eggNOG" id="KOG4760">
    <property type="taxonomic scope" value="Eukaryota"/>
</dbReference>
<keyword evidence="6" id="KW-0378">Hydrolase</keyword>
<sequence>MEDYEVFDVEDLNDFLEELDKQESSYNNNVNSEVEIYGITSNVEWDITSIEPDTREEDMFRKKTLYDLFRKRRGYLNVTDLVSPLWCEVQQEYYLTKNLKKTSPQMTKGSSVHQHLEYETTPPTDRILLDKASKEEPWALKILKQIEGLHQLSMNGITREFPIWGFYKDSLIMGIIDEISLGQQGKASNEHKDIRDYWHPAAKDIYFTDNKTRFSNTRPSDSQVYQSKIQVMYYAHLFLHYFPSLNLQSTKPLYVKPNELNKETERTSWFSSFFKCLNLDGHKDLGEKFLEQSIRTIPTIPEDEFRNNNSLDGLYKLCSKISRRLRLNISDQNLGIAYWNPQSQQLLYVEKFDHEPIVLENCYNRENSFWRTMREPIGVPPNEVFKCRSCEFRDECWWLQKKQTLPISYE</sequence>
<keyword evidence="4" id="KW-0004">4Fe-4S</keyword>
<dbReference type="RefSeq" id="XP_013019659.1">
    <property type="nucleotide sequence ID" value="XM_013164205.1"/>
</dbReference>
<comment type="similarity">
    <text evidence="2">Belongs to the EXO5 family.</text>
</comment>
<reference evidence="7 8" key="1">
    <citation type="journal article" date="2011" name="Science">
        <title>Comparative functional genomics of the fission yeasts.</title>
        <authorList>
            <person name="Rhind N."/>
            <person name="Chen Z."/>
            <person name="Yassour M."/>
            <person name="Thompson D.A."/>
            <person name="Haas B.J."/>
            <person name="Habib N."/>
            <person name="Wapinski I."/>
            <person name="Roy S."/>
            <person name="Lin M.F."/>
            <person name="Heiman D.I."/>
            <person name="Young S.K."/>
            <person name="Furuya K."/>
            <person name="Guo Y."/>
            <person name="Pidoux A."/>
            <person name="Chen H.M."/>
            <person name="Robbertse B."/>
            <person name="Goldberg J.M."/>
            <person name="Aoki K."/>
            <person name="Bayne E.H."/>
            <person name="Berlin A.M."/>
            <person name="Desjardins C.A."/>
            <person name="Dobbs E."/>
            <person name="Dukaj L."/>
            <person name="Fan L."/>
            <person name="FitzGerald M.G."/>
            <person name="French C."/>
            <person name="Gujja S."/>
            <person name="Hansen K."/>
            <person name="Keifenheim D."/>
            <person name="Levin J.Z."/>
            <person name="Mosher R.A."/>
            <person name="Mueller C.A."/>
            <person name="Pfiffner J."/>
            <person name="Priest M."/>
            <person name="Russ C."/>
            <person name="Smialowska A."/>
            <person name="Swoboda P."/>
            <person name="Sykes S.M."/>
            <person name="Vaughn M."/>
            <person name="Vengrova S."/>
            <person name="Yoder R."/>
            <person name="Zeng Q."/>
            <person name="Allshire R."/>
            <person name="Baulcombe D."/>
            <person name="Birren B.W."/>
            <person name="Brown W."/>
            <person name="Ekwall K."/>
            <person name="Kellis M."/>
            <person name="Leatherwood J."/>
            <person name="Levin H."/>
            <person name="Margalit H."/>
            <person name="Martienssen R."/>
            <person name="Nieduszynski C.A."/>
            <person name="Spatafora J.W."/>
            <person name="Friedman N."/>
            <person name="Dalgaard J.Z."/>
            <person name="Baumann P."/>
            <person name="Niki H."/>
            <person name="Regev A."/>
            <person name="Nusbaum C."/>
        </authorList>
    </citation>
    <scope>NUCLEOTIDE SEQUENCE [LARGE SCALE GENOMIC DNA]</scope>
    <source>
        <strain evidence="8">yFS286</strain>
    </source>
</reference>
<evidence type="ECO:0000256" key="2">
    <source>
        <dbReference type="ARBA" id="ARBA00009797"/>
    </source>
</evidence>
<comment type="subunit">
    <text evidence="3">Monomer.</text>
</comment>
<dbReference type="PANTHER" id="PTHR14464">
    <property type="entry name" value="EXONUCLEASE V"/>
    <property type="match status" value="1"/>
</dbReference>
<dbReference type="GO" id="GO:0032042">
    <property type="term" value="P:mitochondrial DNA metabolic process"/>
    <property type="evidence" value="ECO:0007669"/>
    <property type="project" value="EnsemblFungi"/>
</dbReference>
<protein>
    <submittedName>
        <fullName evidence="7">Eukaryotic protein</fullName>
    </submittedName>
</protein>
<organism evidence="7 8">
    <name type="scientific">Schizosaccharomyces octosporus (strain yFS286)</name>
    <name type="common">Fission yeast</name>
    <name type="synonym">Octosporomyces octosporus</name>
    <dbReference type="NCBI Taxonomy" id="483514"/>
    <lineage>
        <taxon>Eukaryota</taxon>
        <taxon>Fungi</taxon>
        <taxon>Dikarya</taxon>
        <taxon>Ascomycota</taxon>
        <taxon>Taphrinomycotina</taxon>
        <taxon>Schizosaccharomycetes</taxon>
        <taxon>Schizosaccharomycetales</taxon>
        <taxon>Schizosaccharomycetaceae</taxon>
        <taxon>Schizosaccharomyces</taxon>
    </lineage>
</organism>
<dbReference type="OMA" id="CPDKPLG"/>
<dbReference type="GO" id="GO:0005634">
    <property type="term" value="C:nucleus"/>
    <property type="evidence" value="ECO:0007669"/>
    <property type="project" value="EnsemblFungi"/>
</dbReference>
<evidence type="ECO:0000256" key="3">
    <source>
        <dbReference type="ARBA" id="ARBA00011245"/>
    </source>
</evidence>
<evidence type="ECO:0000313" key="8">
    <source>
        <dbReference type="Proteomes" id="UP000016088"/>
    </source>
</evidence>
<dbReference type="Proteomes" id="UP000016088">
    <property type="component" value="Unassembled WGS sequence"/>
</dbReference>